<dbReference type="GeneID" id="86060959"/>
<dbReference type="Gene3D" id="1.25.10.10">
    <property type="entry name" value="Leucine-rich Repeat Variant"/>
    <property type="match status" value="1"/>
</dbReference>
<sequence>MEREQLMTELRKKEDSKVYAELGYRDNSVIPLLIEIMETEKTAVKYQAEKAVRKISEERPAMLLPYGDRLIGLLDSENNFIKWGMLLTLPGLLEAGGRDIWGKMRAKYLLSFRSQQVAEFGNAVSCVGKILKVCPEEETTIIPLLLNIDGHTFLHHGVPSLECRNVAKGHILECFLEQFPDSAYREEMAAFAERNLENDRKQVCARARRLMKLAQPGTGRCTR</sequence>
<evidence type="ECO:0008006" key="3">
    <source>
        <dbReference type="Google" id="ProtNLM"/>
    </source>
</evidence>
<accession>A0A2V3YDW8</accession>
<protein>
    <recommendedName>
        <fullName evidence="3">HEAT repeat protein</fullName>
    </recommendedName>
</protein>
<evidence type="ECO:0000313" key="2">
    <source>
        <dbReference type="Proteomes" id="UP000248057"/>
    </source>
</evidence>
<dbReference type="SUPFAM" id="SSF48371">
    <property type="entry name" value="ARM repeat"/>
    <property type="match status" value="1"/>
</dbReference>
<evidence type="ECO:0000313" key="1">
    <source>
        <dbReference type="EMBL" id="PXX55399.1"/>
    </source>
</evidence>
<reference evidence="1 2" key="1">
    <citation type="submission" date="2018-05" db="EMBL/GenBank/DDBJ databases">
        <title>Genomic Encyclopedia of Type Strains, Phase IV (KMG-IV): sequencing the most valuable type-strain genomes for metagenomic binning, comparative biology and taxonomic classification.</title>
        <authorList>
            <person name="Goeker M."/>
        </authorList>
    </citation>
    <scope>NUCLEOTIDE SEQUENCE [LARGE SCALE GENOMIC DNA]</scope>
    <source>
        <strain evidence="1 2">DSM 24995</strain>
    </source>
</reference>
<keyword evidence="2" id="KW-1185">Reference proteome</keyword>
<dbReference type="EMBL" id="QJKD01000003">
    <property type="protein sequence ID" value="PXX55399.1"/>
    <property type="molecule type" value="Genomic_DNA"/>
</dbReference>
<comment type="caution">
    <text evidence="1">The sequence shown here is derived from an EMBL/GenBank/DDBJ whole genome shotgun (WGS) entry which is preliminary data.</text>
</comment>
<dbReference type="InterPro" id="IPR016024">
    <property type="entry name" value="ARM-type_fold"/>
</dbReference>
<dbReference type="Proteomes" id="UP000248057">
    <property type="component" value="Unassembled WGS sequence"/>
</dbReference>
<organism evidence="1 2">
    <name type="scientific">Hungatella effluvii</name>
    <dbReference type="NCBI Taxonomy" id="1096246"/>
    <lineage>
        <taxon>Bacteria</taxon>
        <taxon>Bacillati</taxon>
        <taxon>Bacillota</taxon>
        <taxon>Clostridia</taxon>
        <taxon>Lachnospirales</taxon>
        <taxon>Lachnospiraceae</taxon>
        <taxon>Hungatella</taxon>
    </lineage>
</organism>
<dbReference type="AlphaFoldDB" id="A0A2V3YDW8"/>
<proteinExistence type="predicted"/>
<gene>
    <name evidence="1" type="ORF">DFR60_103457</name>
</gene>
<name>A0A2V3YDW8_9FIRM</name>
<dbReference type="RefSeq" id="WP_110322463.1">
    <property type="nucleotide sequence ID" value="NZ_QJKD01000003.1"/>
</dbReference>
<dbReference type="InterPro" id="IPR011989">
    <property type="entry name" value="ARM-like"/>
</dbReference>